<name>A2FRR8_TRIV3</name>
<dbReference type="VEuPathDB" id="TrichDB:TVAGG3_0208570"/>
<keyword evidence="3" id="KW-1185">Reference proteome</keyword>
<dbReference type="InParanoid" id="A2FRR8"/>
<dbReference type="InterPro" id="IPR043161">
    <property type="entry name" value="DOCK_C_lobe_A"/>
</dbReference>
<dbReference type="GO" id="GO:0007264">
    <property type="term" value="P:small GTPase-mediated signal transduction"/>
    <property type="evidence" value="ECO:0007669"/>
    <property type="project" value="InterPro"/>
</dbReference>
<dbReference type="KEGG" id="tva:4750118"/>
<dbReference type="GO" id="GO:0035023">
    <property type="term" value="P:regulation of Rho protein signal transduction"/>
    <property type="evidence" value="ECO:0000318"/>
    <property type="project" value="GO_Central"/>
</dbReference>
<dbReference type="InterPro" id="IPR026791">
    <property type="entry name" value="DOCK"/>
</dbReference>
<evidence type="ECO:0000313" key="2">
    <source>
        <dbReference type="EMBL" id="EAX92407.1"/>
    </source>
</evidence>
<accession>A2FRR8</accession>
<reference evidence="2" key="1">
    <citation type="submission" date="2006-10" db="EMBL/GenBank/DDBJ databases">
        <authorList>
            <person name="Amadeo P."/>
            <person name="Zhao Q."/>
            <person name="Wortman J."/>
            <person name="Fraser-Liggett C."/>
            <person name="Carlton J."/>
        </authorList>
    </citation>
    <scope>NUCLEOTIDE SEQUENCE</scope>
    <source>
        <strain evidence="2">G3</strain>
    </source>
</reference>
<dbReference type="PANTHER" id="PTHR23317">
    <property type="entry name" value="DEDICATOR OF CYTOKINESIS DOCK"/>
    <property type="match status" value="1"/>
</dbReference>
<dbReference type="Gene3D" id="1.25.40.410">
    <property type="match status" value="1"/>
</dbReference>
<dbReference type="Proteomes" id="UP000001542">
    <property type="component" value="Unassembled WGS sequence"/>
</dbReference>
<reference evidence="2" key="2">
    <citation type="journal article" date="2007" name="Science">
        <title>Draft genome sequence of the sexually transmitted pathogen Trichomonas vaginalis.</title>
        <authorList>
            <person name="Carlton J.M."/>
            <person name="Hirt R.P."/>
            <person name="Silva J.C."/>
            <person name="Delcher A.L."/>
            <person name="Schatz M."/>
            <person name="Zhao Q."/>
            <person name="Wortman J.R."/>
            <person name="Bidwell S.L."/>
            <person name="Alsmark U.C.M."/>
            <person name="Besteiro S."/>
            <person name="Sicheritz-Ponten T."/>
            <person name="Noel C.J."/>
            <person name="Dacks J.B."/>
            <person name="Foster P.G."/>
            <person name="Simillion C."/>
            <person name="Van de Peer Y."/>
            <person name="Miranda-Saavedra D."/>
            <person name="Barton G.J."/>
            <person name="Westrop G.D."/>
            <person name="Mueller S."/>
            <person name="Dessi D."/>
            <person name="Fiori P.L."/>
            <person name="Ren Q."/>
            <person name="Paulsen I."/>
            <person name="Zhang H."/>
            <person name="Bastida-Corcuera F.D."/>
            <person name="Simoes-Barbosa A."/>
            <person name="Brown M.T."/>
            <person name="Hayes R.D."/>
            <person name="Mukherjee M."/>
            <person name="Okumura C.Y."/>
            <person name="Schneider R."/>
            <person name="Smith A.J."/>
            <person name="Vanacova S."/>
            <person name="Villalvazo M."/>
            <person name="Haas B.J."/>
            <person name="Pertea M."/>
            <person name="Feldblyum T.V."/>
            <person name="Utterback T.R."/>
            <person name="Shu C.L."/>
            <person name="Osoegawa K."/>
            <person name="de Jong P.J."/>
            <person name="Hrdy I."/>
            <person name="Horvathova L."/>
            <person name="Zubacova Z."/>
            <person name="Dolezal P."/>
            <person name="Malik S.B."/>
            <person name="Logsdon J.M. Jr."/>
            <person name="Henze K."/>
            <person name="Gupta A."/>
            <person name="Wang C.C."/>
            <person name="Dunne R.L."/>
            <person name="Upcroft J.A."/>
            <person name="Upcroft P."/>
            <person name="White O."/>
            <person name="Salzberg S.L."/>
            <person name="Tang P."/>
            <person name="Chiu C.-H."/>
            <person name="Lee Y.-S."/>
            <person name="Embley T.M."/>
            <person name="Coombs G.H."/>
            <person name="Mottram J.C."/>
            <person name="Tachezy J."/>
            <person name="Fraser-Liggett C.M."/>
            <person name="Johnson P.J."/>
        </authorList>
    </citation>
    <scope>NUCLEOTIDE SEQUENCE [LARGE SCALE GENOMIC DNA]</scope>
    <source>
        <strain evidence="2">G3</strain>
    </source>
</reference>
<dbReference type="GO" id="GO:0005085">
    <property type="term" value="F:guanyl-nucleotide exchange factor activity"/>
    <property type="evidence" value="ECO:0000318"/>
    <property type="project" value="GO_Central"/>
</dbReference>
<dbReference type="RefSeq" id="XP_001305337.1">
    <property type="nucleotide sequence ID" value="XM_001305336.1"/>
</dbReference>
<dbReference type="VEuPathDB" id="TrichDB:TVAG_482830"/>
<protein>
    <recommendedName>
        <fullName evidence="1">DOCKER Lobe A domain-containing protein</fullName>
    </recommendedName>
</protein>
<dbReference type="EMBL" id="DS113969">
    <property type="protein sequence ID" value="EAX92407.1"/>
    <property type="molecule type" value="Genomic_DNA"/>
</dbReference>
<organism evidence="2 3">
    <name type="scientific">Trichomonas vaginalis (strain ATCC PRA-98 / G3)</name>
    <dbReference type="NCBI Taxonomy" id="412133"/>
    <lineage>
        <taxon>Eukaryota</taxon>
        <taxon>Metamonada</taxon>
        <taxon>Parabasalia</taxon>
        <taxon>Trichomonadida</taxon>
        <taxon>Trichomonadidae</taxon>
        <taxon>Trichomonas</taxon>
    </lineage>
</organism>
<proteinExistence type="predicted"/>
<dbReference type="InterPro" id="IPR016024">
    <property type="entry name" value="ARM-type_fold"/>
</dbReference>
<sequence>MFKNNENSQESNKRNNLFNAFSKAHYYLNQNWLRQAYQYSPLAIELAQDSEDQEIMEDVKSNTIQPDSIKDQEVKIPEILSLLNHSQNNSKPFSPLSRVLSNTLLIKQNVLKSSPLFNNGSGILKISLKKFEYDTTQDCLGYIQLYNCAKFIPNSDKIWFTVQKDKIKFTQTAYPYVFFEVNNTPELRFLCVVCIKTGASTVPIAVSVIKLFDSDGFFIQNKCFSKPFVKITDFLTDTIIRAIVSTEVRDPIDINVEIETSLVDSVSDFTFTYSNQNSGHLVVVSRPYSLLFRPPIIYITNFRLIFKTQPKEDLINLKFFVLAVPDGEPCQFIVSPNSPYLEKLFITLSIPSNKEIIFRDELQLFFEGIPTDKMHIVVQISGKSEVIGTAVFMFPTRSGEITANVFEVSQLPEGYLDKPKNKKILLSASVKAPENLTNANQFCHDLATVDWSKFQLETLADNFVPIISNLLGELDFNSGAKLVEFIGLFPADNVVSCLKQWANHFFDPTTNFENIFTKIPIVFSKVLEDYINNQHNPQVVSIPLAFLIECLNVCLKTKGVTQSSSILITLLVMSTNVIIKAVKSNSTNFQNLPTTKLNNSLAEIAVTILEGYDTKVFNDAIYFHIQSLRKANDSTNYSVYLLFRFYRVLVGSDAFCKFSTSKCKISHVESGFSNYLKFLSPLFHFISKSFESDHVTPSILSLILSIISTFSQNAEQYSGEERTRVASALLPLLHIFYTNYDLSIMKKNKEITELVFPSVLFIISYCTPKAIKAFFDSLSTMQIQFMNFLGQILEHIKRGKNLQLLHDATRRILTFISLCQDSFKDLDNSVFEIFRNCFYPSQSKSNYSLIYSVGEMILNFQQHEQRKNVISHCVNLQLSNSKDERSLGIALTLYAFKSDYEKYKSIVVSSTDFMDCLATKLFNCSAAHIFTFTFMLNILKDIASSSEGPYNHPSELSQLVLERINASFVVVEGVVSQRDVVYPVDVNALNLMRIADQYYEMPSMRVKWLRQIVINARLAEDFSSAFVAQMHVVALCSAANSALCKKFDRNEDDIEVLTMRRTSIRERNGDLFLNCDFTSFIPGLEKDLNIKNLCVSADLLQDFTEDIVIAELELAENLCRQACLYQPLYKIHSLLIRGYHNTRDYKSIAEDLKSFSSDCGKATNNIIPPLSYFLLETKDEKMNVKRQVFCLHSRYYQKMPQIIAENGRLPKPPKMCHVHSPQCEKEEGSCLVPIFPIKKDDNFTFFDEFVSEPQFLNQTNSVIYLKTVNPLPFYKMSSDIAVYEMKQVPLEELCEKKVESDIKLLEEAANETQRWIPSPDVYIEQHIEKLPKILQSVINEEMHSGEYLKTLFRFDKETVKKLAEKLAPYMARVLYVYTKSSSGLVSREAHESLIPLNKFAVEQFLGIFGVKPPVINDNLLFVDAISNEIMF</sequence>
<evidence type="ECO:0000313" key="3">
    <source>
        <dbReference type="Proteomes" id="UP000001542"/>
    </source>
</evidence>
<feature type="domain" description="DOCKER Lobe A" evidence="1">
    <location>
        <begin position="992"/>
        <end position="1156"/>
    </location>
</feature>
<dbReference type="Pfam" id="PF06920">
    <property type="entry name" value="DHR-2_Lobe_A"/>
    <property type="match status" value="1"/>
</dbReference>
<dbReference type="InterPro" id="IPR046769">
    <property type="entry name" value="DOCKER_Lobe_A"/>
</dbReference>
<dbReference type="PANTHER" id="PTHR23317:SF76">
    <property type="entry name" value="LD20667P"/>
    <property type="match status" value="1"/>
</dbReference>
<dbReference type="SUPFAM" id="SSF48371">
    <property type="entry name" value="ARM repeat"/>
    <property type="match status" value="1"/>
</dbReference>
<gene>
    <name evidence="2" type="ORF">TVAG_482830</name>
</gene>
<evidence type="ECO:0000259" key="1">
    <source>
        <dbReference type="Pfam" id="PF06920"/>
    </source>
</evidence>